<evidence type="ECO:0000256" key="3">
    <source>
        <dbReference type="ARBA" id="ARBA00012560"/>
    </source>
</evidence>
<name>A0A261U3B7_9BORD</name>
<evidence type="ECO:0000256" key="5">
    <source>
        <dbReference type="ARBA" id="ARBA00022676"/>
    </source>
</evidence>
<evidence type="ECO:0000313" key="12">
    <source>
        <dbReference type="Proteomes" id="UP000216885"/>
    </source>
</evidence>
<sequence length="695" mass="75708">MSEAVAPDLSALARRCGLQEHWIDAHRQARRVGPEQLRRLLQALGVPCETADDVAAAHAALDTTQQHTPALLVERAGHVLPLPQWREGPADLVSEDDHNAHAVSLEPHAQGAQLRLPVKPGYYELRQAGQTAQRLAVTPRAPDMAALLGRTQPRSWGVMAQVYSLREAHLDPVHRTWGHGDLATVASLAQRLGDAGADVLALNPLHAMFSADPAACSPYSPSNRLFLNVLYAAPAQVLGEAAVRHALDSLPPTDWAALDQGAQINWPRAAEARLQLLRRLHDQFVMMAPSLQRDYRSFCSQQGQPLRDHAIFETLHAAHIAAPGRIQPWTAWDKTWRDPRSRHVQDFAAHHAKEVDFHCFAQWLTTASLAHAQATARQAGMGIGLLSDLAVGVSPAGSQVWSDPGSFLHGVSIGAPPDVHQPRGQSWALAALSPSALQRRGYDAFIGVLRAALAHTGGTRIDHILGMERLWLVPDNGDPADGAYLRLPADALLGLIALEAWRHRCLVIGENLGTVPAGFDERLRDHGIGGMNVLWFMRDSESESAPFMPPEQWPSDAAALTTTHDLPTLMGWWHGKDIRQRQDAGRLTQEKTATQLLQERQADKVALWSQLGDGGSLPASAPLPAMLAFVASAPCALALASLEDIAGLDESPNVPGTTVEFPNWRRRLPGNTITAMDSPPWRDRLQALRQTRGRP</sequence>
<dbReference type="GO" id="GO:0005975">
    <property type="term" value="P:carbohydrate metabolic process"/>
    <property type="evidence" value="ECO:0007669"/>
    <property type="project" value="InterPro"/>
</dbReference>
<evidence type="ECO:0000256" key="2">
    <source>
        <dbReference type="ARBA" id="ARBA00005684"/>
    </source>
</evidence>
<dbReference type="EC" id="2.4.1.25" evidence="3 10"/>
<dbReference type="InterPro" id="IPR003385">
    <property type="entry name" value="Glyco_hydro_77"/>
</dbReference>
<dbReference type="Proteomes" id="UP000216885">
    <property type="component" value="Unassembled WGS sequence"/>
</dbReference>
<evidence type="ECO:0000256" key="1">
    <source>
        <dbReference type="ARBA" id="ARBA00000439"/>
    </source>
</evidence>
<protein>
    <recommendedName>
        <fullName evidence="4 10">4-alpha-glucanotransferase</fullName>
        <ecNumber evidence="3 10">2.4.1.25</ecNumber>
    </recommendedName>
    <alternativeName>
        <fullName evidence="8 10">Amylomaltase</fullName>
    </alternativeName>
    <alternativeName>
        <fullName evidence="9 10">Disproportionating enzyme</fullName>
    </alternativeName>
</protein>
<dbReference type="Gene3D" id="3.20.20.80">
    <property type="entry name" value="Glycosidases"/>
    <property type="match status" value="1"/>
</dbReference>
<reference evidence="11 12" key="1">
    <citation type="submission" date="2017-05" db="EMBL/GenBank/DDBJ databases">
        <title>Complete and WGS of Bordetella genogroups.</title>
        <authorList>
            <person name="Spilker T."/>
            <person name="LiPuma J."/>
        </authorList>
    </citation>
    <scope>NUCLEOTIDE SEQUENCE [LARGE SCALE GENOMIC DNA]</scope>
    <source>
        <strain evidence="11 12">AU9919</strain>
    </source>
</reference>
<evidence type="ECO:0000256" key="10">
    <source>
        <dbReference type="RuleBase" id="RU361207"/>
    </source>
</evidence>
<accession>A0A261U3B7</accession>
<dbReference type="Pfam" id="PF02446">
    <property type="entry name" value="Glyco_hydro_77"/>
    <property type="match status" value="1"/>
</dbReference>
<dbReference type="PANTHER" id="PTHR32438">
    <property type="entry name" value="4-ALPHA-GLUCANOTRANSFERASE DPE1, CHLOROPLASTIC/AMYLOPLASTIC"/>
    <property type="match status" value="1"/>
</dbReference>
<dbReference type="AlphaFoldDB" id="A0A261U3B7"/>
<comment type="caution">
    <text evidence="11">The sequence shown here is derived from an EMBL/GenBank/DDBJ whole genome shotgun (WGS) entry which is preliminary data.</text>
</comment>
<dbReference type="SUPFAM" id="SSF51445">
    <property type="entry name" value="(Trans)glycosidases"/>
    <property type="match status" value="1"/>
</dbReference>
<evidence type="ECO:0000256" key="8">
    <source>
        <dbReference type="ARBA" id="ARBA00031423"/>
    </source>
</evidence>
<proteinExistence type="inferred from homology"/>
<keyword evidence="6 10" id="KW-0808">Transferase</keyword>
<keyword evidence="7 10" id="KW-0119">Carbohydrate metabolism</keyword>
<comment type="catalytic activity">
    <reaction evidence="1 10">
        <text>Transfers a segment of a (1-&gt;4)-alpha-D-glucan to a new position in an acceptor, which may be glucose or a (1-&gt;4)-alpha-D-glucan.</text>
        <dbReference type="EC" id="2.4.1.25"/>
    </reaction>
</comment>
<keyword evidence="5 10" id="KW-0328">Glycosyltransferase</keyword>
<dbReference type="NCBIfam" id="TIGR00217">
    <property type="entry name" value="malQ"/>
    <property type="match status" value="1"/>
</dbReference>
<dbReference type="GO" id="GO:0004134">
    <property type="term" value="F:4-alpha-glucanotransferase activity"/>
    <property type="evidence" value="ECO:0007669"/>
    <property type="project" value="UniProtKB-EC"/>
</dbReference>
<organism evidence="11 12">
    <name type="scientific">Bordetella genomosp. 4</name>
    <dbReference type="NCBI Taxonomy" id="463044"/>
    <lineage>
        <taxon>Bacteria</taxon>
        <taxon>Pseudomonadati</taxon>
        <taxon>Pseudomonadota</taxon>
        <taxon>Betaproteobacteria</taxon>
        <taxon>Burkholderiales</taxon>
        <taxon>Alcaligenaceae</taxon>
        <taxon>Bordetella</taxon>
    </lineage>
</organism>
<keyword evidence="12" id="KW-1185">Reference proteome</keyword>
<evidence type="ECO:0000313" key="11">
    <source>
        <dbReference type="EMBL" id="OZI56041.1"/>
    </source>
</evidence>
<evidence type="ECO:0000256" key="9">
    <source>
        <dbReference type="ARBA" id="ARBA00031501"/>
    </source>
</evidence>
<evidence type="ECO:0000256" key="7">
    <source>
        <dbReference type="ARBA" id="ARBA00023277"/>
    </source>
</evidence>
<comment type="similarity">
    <text evidence="2 10">Belongs to the disproportionating enzyme family.</text>
</comment>
<dbReference type="EMBL" id="NEVQ01000013">
    <property type="protein sequence ID" value="OZI56041.1"/>
    <property type="molecule type" value="Genomic_DNA"/>
</dbReference>
<dbReference type="PANTHER" id="PTHR32438:SF5">
    <property type="entry name" value="4-ALPHA-GLUCANOTRANSFERASE DPE1, CHLOROPLASTIC_AMYLOPLASTIC"/>
    <property type="match status" value="1"/>
</dbReference>
<dbReference type="RefSeq" id="WP_094837912.1">
    <property type="nucleotide sequence ID" value="NZ_NEVQ01000013.1"/>
</dbReference>
<evidence type="ECO:0000256" key="4">
    <source>
        <dbReference type="ARBA" id="ARBA00020295"/>
    </source>
</evidence>
<evidence type="ECO:0000256" key="6">
    <source>
        <dbReference type="ARBA" id="ARBA00022679"/>
    </source>
</evidence>
<dbReference type="InterPro" id="IPR017853">
    <property type="entry name" value="GH"/>
</dbReference>
<gene>
    <name evidence="11" type="ORF">CAL20_11360</name>
</gene>